<evidence type="ECO:0000256" key="4">
    <source>
        <dbReference type="HAMAP-Rule" id="MF_00271"/>
    </source>
</evidence>
<evidence type="ECO:0000256" key="3">
    <source>
        <dbReference type="ARBA" id="ARBA00023065"/>
    </source>
</evidence>
<organism evidence="5 6">
    <name type="scientific">[Ruminococcus] lactaris ATCC 29176</name>
    <dbReference type="NCBI Taxonomy" id="471875"/>
    <lineage>
        <taxon>Bacteria</taxon>
        <taxon>Bacillati</taxon>
        <taxon>Bacillota</taxon>
        <taxon>Clostridia</taxon>
        <taxon>Lachnospirales</taxon>
        <taxon>Lachnospiraceae</taxon>
        <taxon>Mediterraneibacter</taxon>
    </lineage>
</organism>
<dbReference type="Proteomes" id="UP000003254">
    <property type="component" value="Unassembled WGS sequence"/>
</dbReference>
<evidence type="ECO:0000256" key="2">
    <source>
        <dbReference type="ARBA" id="ARBA00022448"/>
    </source>
</evidence>
<accession>B5CT97</accession>
<dbReference type="Pfam" id="PF01813">
    <property type="entry name" value="ATP-synt_D"/>
    <property type="match status" value="1"/>
</dbReference>
<comment type="function">
    <text evidence="4">Produces ATP from ADP in the presence of a proton gradient across the membrane.</text>
</comment>
<dbReference type="GO" id="GO:0046933">
    <property type="term" value="F:proton-transporting ATP synthase activity, rotational mechanism"/>
    <property type="evidence" value="ECO:0007669"/>
    <property type="project" value="UniProtKB-UniRule"/>
</dbReference>
<dbReference type="AlphaFoldDB" id="B5CT97"/>
<comment type="caution">
    <text evidence="5">The sequence shown here is derived from an EMBL/GenBank/DDBJ whole genome shotgun (WGS) entry which is preliminary data.</text>
</comment>
<dbReference type="NCBIfam" id="TIGR00309">
    <property type="entry name" value="V_ATPase_subD"/>
    <property type="match status" value="1"/>
</dbReference>
<evidence type="ECO:0000313" key="5">
    <source>
        <dbReference type="EMBL" id="EDY31519.1"/>
    </source>
</evidence>
<reference evidence="5 6" key="1">
    <citation type="submission" date="2008-08" db="EMBL/GenBank/DDBJ databases">
        <title>Draft genome sequence of Ruminococcus lactaris ATCC 29176.</title>
        <authorList>
            <person name="Sudarsanam P."/>
            <person name="Ley R."/>
            <person name="Guruge J."/>
            <person name="Turnbaugh P.J."/>
            <person name="Mahowald M."/>
            <person name="Liep D."/>
            <person name="Gordon J."/>
        </authorList>
    </citation>
    <scope>NUCLEOTIDE SEQUENCE [LARGE SCALE GENOMIC DNA]</scope>
    <source>
        <strain evidence="5 6">ATCC 29176</strain>
    </source>
</reference>
<evidence type="ECO:0000256" key="1">
    <source>
        <dbReference type="ARBA" id="ARBA00005850"/>
    </source>
</evidence>
<dbReference type="HAMAP" id="MF_00271">
    <property type="entry name" value="ATP_synth_D_arch"/>
    <property type="match status" value="1"/>
</dbReference>
<dbReference type="GO" id="GO:0042777">
    <property type="term" value="P:proton motive force-driven plasma membrane ATP synthesis"/>
    <property type="evidence" value="ECO:0007669"/>
    <property type="project" value="UniProtKB-UniRule"/>
</dbReference>
<keyword evidence="4" id="KW-0375">Hydrogen ion transport</keyword>
<dbReference type="EMBL" id="ABOU02000055">
    <property type="protein sequence ID" value="EDY31519.1"/>
    <property type="molecule type" value="Genomic_DNA"/>
</dbReference>
<name>B5CT97_9FIRM</name>
<keyword evidence="3 4" id="KW-0406">Ion transport</keyword>
<gene>
    <name evidence="4" type="primary">atpD</name>
    <name evidence="5" type="ORF">RUMLAC_02720</name>
</gene>
<evidence type="ECO:0000313" key="6">
    <source>
        <dbReference type="Proteomes" id="UP000003254"/>
    </source>
</evidence>
<dbReference type="GO" id="GO:0046961">
    <property type="term" value="F:proton-transporting ATPase activity, rotational mechanism"/>
    <property type="evidence" value="ECO:0007669"/>
    <property type="project" value="InterPro"/>
</dbReference>
<dbReference type="GO" id="GO:0016787">
    <property type="term" value="F:hydrolase activity"/>
    <property type="evidence" value="ECO:0007669"/>
    <property type="project" value="UniProtKB-KW"/>
</dbReference>
<dbReference type="GO" id="GO:0005524">
    <property type="term" value="F:ATP binding"/>
    <property type="evidence" value="ECO:0007669"/>
    <property type="project" value="UniProtKB-UniRule"/>
</dbReference>
<keyword evidence="2 4" id="KW-0813">Transport</keyword>
<dbReference type="eggNOG" id="COG1394">
    <property type="taxonomic scope" value="Bacteria"/>
</dbReference>
<dbReference type="HOGENOM" id="CLU_069688_2_0_9"/>
<keyword evidence="4" id="KW-0066">ATP synthesis</keyword>
<reference evidence="5 6" key="2">
    <citation type="submission" date="2008-08" db="EMBL/GenBank/DDBJ databases">
        <authorList>
            <person name="Fulton L."/>
            <person name="Clifton S."/>
            <person name="Fulton B."/>
            <person name="Xu J."/>
            <person name="Minx P."/>
            <person name="Pepin K.H."/>
            <person name="Johnson M."/>
            <person name="Bhonagiri V."/>
            <person name="Nash W.E."/>
            <person name="Mardis E.R."/>
            <person name="Wilson R.K."/>
        </authorList>
    </citation>
    <scope>NUCLEOTIDE SEQUENCE [LARGE SCALE GENOMIC DNA]</scope>
    <source>
        <strain evidence="5 6">ATCC 29176</strain>
    </source>
</reference>
<sequence length="217" mass="25139">MDLKGGKFMDPRTFPTKGNLMLAKNSLSLARQGYDLMDKKRNILIRELMDLIEEARTIQEDIDSTFMYAYQCLQRANIENGISTVELLAYTVPIENSITIQTRSIMGTEIPHVKYVPDPGQPTYSFSTTRESIDKAREAFRKVKELTIRLSMIENAAYRLASNIKKTQKRANALQNITIPMYENLVYTISNALEEKEREEFTRLKVIKQMKEKKEKK</sequence>
<comment type="similarity">
    <text evidence="1 4">Belongs to the V-ATPase D subunit family.</text>
</comment>
<protein>
    <recommendedName>
        <fullName evidence="4">V-type ATP synthase subunit D</fullName>
    </recommendedName>
    <alternativeName>
        <fullName evidence="4">V-ATPase subunit D</fullName>
    </alternativeName>
</protein>
<dbReference type="PANTHER" id="PTHR11671">
    <property type="entry name" value="V-TYPE ATP SYNTHASE SUBUNIT D"/>
    <property type="match status" value="1"/>
</dbReference>
<dbReference type="InterPro" id="IPR002699">
    <property type="entry name" value="V_ATPase_D"/>
</dbReference>
<keyword evidence="6" id="KW-1185">Reference proteome</keyword>
<keyword evidence="5" id="KW-0378">Hydrolase</keyword>
<dbReference type="Gene3D" id="1.10.287.3240">
    <property type="match status" value="1"/>
</dbReference>
<proteinExistence type="inferred from homology"/>